<comment type="similarity">
    <text evidence="2">Belongs to the KHG/KDPG aldolase family.</text>
</comment>
<dbReference type="PANTHER" id="PTHR30246">
    <property type="entry name" value="2-KETO-3-DEOXY-6-PHOSPHOGLUCONATE ALDOLASE"/>
    <property type="match status" value="1"/>
</dbReference>
<evidence type="ECO:0000256" key="1">
    <source>
        <dbReference type="ARBA" id="ARBA00004761"/>
    </source>
</evidence>
<keyword evidence="4 6" id="KW-0456">Lyase</keyword>
<dbReference type="Gene3D" id="3.20.20.70">
    <property type="entry name" value="Aldolase class I"/>
    <property type="match status" value="1"/>
</dbReference>
<evidence type="ECO:0000256" key="3">
    <source>
        <dbReference type="ARBA" id="ARBA00011233"/>
    </source>
</evidence>
<dbReference type="InterPro" id="IPR000887">
    <property type="entry name" value="Aldlse_KDPG_KHG"/>
</dbReference>
<protein>
    <submittedName>
        <fullName evidence="6">Bifunctional 4-hydroxy-2-oxoglutarate aldolase/2-dehydro-3-deoxy-phosphogluconate aldolase</fullName>
        <ecNumber evidence="6">4.1.2.14</ecNumber>
        <ecNumber evidence="6">4.1.3.16</ecNumber>
    </submittedName>
</protein>
<dbReference type="EMBL" id="QVTD01000003">
    <property type="protein sequence ID" value="RFU65140.1"/>
    <property type="molecule type" value="Genomic_DNA"/>
</dbReference>
<dbReference type="CDD" id="cd00452">
    <property type="entry name" value="KDPG_aldolase"/>
    <property type="match status" value="1"/>
</dbReference>
<evidence type="ECO:0000313" key="6">
    <source>
        <dbReference type="EMBL" id="RFU65140.1"/>
    </source>
</evidence>
<reference evidence="6 7" key="1">
    <citation type="submission" date="2018-08" db="EMBL/GenBank/DDBJ databases">
        <title>Bacillus chawlae sp. nov., Bacillus glennii sp. nov., and Bacillus saganii sp. nov. Isolated from the Vehicle Assembly Building at Kennedy Space Center where the Viking Spacecraft were Assembled.</title>
        <authorList>
            <person name="Seuylemezian A."/>
            <person name="Vaishampayan P."/>
        </authorList>
    </citation>
    <scope>NUCLEOTIDE SEQUENCE [LARGE SCALE GENOMIC DNA]</scope>
    <source>
        <strain evidence="6 7">V44-8</strain>
    </source>
</reference>
<dbReference type="NCBIfam" id="TIGR01182">
    <property type="entry name" value="eda"/>
    <property type="match status" value="1"/>
</dbReference>
<dbReference type="SUPFAM" id="SSF51569">
    <property type="entry name" value="Aldolase"/>
    <property type="match status" value="1"/>
</dbReference>
<dbReference type="GO" id="GO:0008675">
    <property type="term" value="F:2-dehydro-3-deoxy-phosphogluconate aldolase activity"/>
    <property type="evidence" value="ECO:0007669"/>
    <property type="project" value="UniProtKB-EC"/>
</dbReference>
<dbReference type="RefSeq" id="WP_117321316.1">
    <property type="nucleotide sequence ID" value="NZ_QVTD01000003.1"/>
</dbReference>
<evidence type="ECO:0000256" key="5">
    <source>
        <dbReference type="ARBA" id="ARBA00023277"/>
    </source>
</evidence>
<dbReference type="EC" id="4.1.2.14" evidence="6"/>
<name>A0A372LFT0_9BACI</name>
<comment type="caution">
    <text evidence="6">The sequence shown here is derived from an EMBL/GenBank/DDBJ whole genome shotgun (WGS) entry which is preliminary data.</text>
</comment>
<organism evidence="6 7">
    <name type="scientific">Peribacillus glennii</name>
    <dbReference type="NCBI Taxonomy" id="2303991"/>
    <lineage>
        <taxon>Bacteria</taxon>
        <taxon>Bacillati</taxon>
        <taxon>Bacillota</taxon>
        <taxon>Bacilli</taxon>
        <taxon>Bacillales</taxon>
        <taxon>Bacillaceae</taxon>
        <taxon>Peribacillus</taxon>
    </lineage>
</organism>
<keyword evidence="5" id="KW-0119">Carbohydrate metabolism</keyword>
<dbReference type="GO" id="GO:0008700">
    <property type="term" value="F:(R,S)-4-hydroxy-2-oxoglutarate aldolase activity"/>
    <property type="evidence" value="ECO:0007669"/>
    <property type="project" value="UniProtKB-EC"/>
</dbReference>
<dbReference type="AlphaFoldDB" id="A0A372LFT0"/>
<dbReference type="PANTHER" id="PTHR30246:SF1">
    <property type="entry name" value="2-DEHYDRO-3-DEOXY-6-PHOSPHOGALACTONATE ALDOLASE-RELATED"/>
    <property type="match status" value="1"/>
</dbReference>
<evidence type="ECO:0000256" key="2">
    <source>
        <dbReference type="ARBA" id="ARBA00006906"/>
    </source>
</evidence>
<sequence length="217" mass="23141">MGFYDWMKEHRLVGIVRGIDRSSIIPAAEALHSGGLRLLEVTMNTPGATDMISDLVKSFNGKLLIGAGTVLNKKIAEEAYAAGAQYFITPNLDEEVIQFALERGIDVMPGVMTPTEVVRAHNAGAKMVKVFPICSLGSNYLKELQGPLAHIPMVAVGEVSVENLGSFFKAGAAGVGVGSSLINKEAIRHGNFEVLTQSAEAFVRTIEGCDIHVSSQV</sequence>
<accession>A0A372LFT0</accession>
<dbReference type="EC" id="4.1.3.16" evidence="6"/>
<dbReference type="InterPro" id="IPR013785">
    <property type="entry name" value="Aldolase_TIM"/>
</dbReference>
<gene>
    <name evidence="6" type="primary">eda</name>
    <name evidence="6" type="ORF">D0466_04320</name>
</gene>
<keyword evidence="7" id="KW-1185">Reference proteome</keyword>
<dbReference type="Proteomes" id="UP000262939">
    <property type="component" value="Unassembled WGS sequence"/>
</dbReference>
<dbReference type="Pfam" id="PF01081">
    <property type="entry name" value="Aldolase"/>
    <property type="match status" value="1"/>
</dbReference>
<comment type="pathway">
    <text evidence="1">Carbohydrate acid metabolism.</text>
</comment>
<proteinExistence type="inferred from homology"/>
<dbReference type="OrthoDB" id="9802667at2"/>
<comment type="subunit">
    <text evidence="3">Homotrimer.</text>
</comment>
<evidence type="ECO:0000256" key="4">
    <source>
        <dbReference type="ARBA" id="ARBA00023239"/>
    </source>
</evidence>
<evidence type="ECO:0000313" key="7">
    <source>
        <dbReference type="Proteomes" id="UP000262939"/>
    </source>
</evidence>